<feature type="transmembrane region" description="Helical" evidence="1">
    <location>
        <begin position="21"/>
        <end position="45"/>
    </location>
</feature>
<evidence type="ECO:0008006" key="4">
    <source>
        <dbReference type="Google" id="ProtNLM"/>
    </source>
</evidence>
<sequence>MKFYPYSRLKSENLKPLLFATRLLGIFSYLLFLTTFILIIAIPFLGSEAITKDLGGGITMSFSTPDTSGAAIIGSIGSLVSAISLLAFSGLCGAVVSCEYKYTKQIDITKD</sequence>
<dbReference type="EMBL" id="JBHFGU010000006">
    <property type="protein sequence ID" value="MFB2621405.1"/>
    <property type="molecule type" value="Genomic_DNA"/>
</dbReference>
<evidence type="ECO:0000256" key="1">
    <source>
        <dbReference type="SAM" id="Phobius"/>
    </source>
</evidence>
<name>A0ABV4VM91_9GAMM</name>
<protein>
    <recommendedName>
        <fullName evidence="4">MotA/TolQ/ExbB proton channel domain-containing protein</fullName>
    </recommendedName>
</protein>
<accession>A0ABV4VM91</accession>
<keyword evidence="1" id="KW-0812">Transmembrane</keyword>
<reference evidence="2 3" key="1">
    <citation type="submission" date="2024-09" db="EMBL/GenBank/DDBJ databases">
        <authorList>
            <person name="Zhang Y."/>
        </authorList>
    </citation>
    <scope>NUCLEOTIDE SEQUENCE [LARGE SCALE GENOMIC DNA]</scope>
    <source>
        <strain evidence="2 3">ZJ318</strain>
    </source>
</reference>
<evidence type="ECO:0000313" key="2">
    <source>
        <dbReference type="EMBL" id="MFB2621405.1"/>
    </source>
</evidence>
<comment type="caution">
    <text evidence="2">The sequence shown here is derived from an EMBL/GenBank/DDBJ whole genome shotgun (WGS) entry which is preliminary data.</text>
</comment>
<gene>
    <name evidence="2" type="ORF">ACE02W_16455</name>
</gene>
<organism evidence="2 3">
    <name type="scientific">Shewanella mangrovisoli</name>
    <dbReference type="NCBI Taxonomy" id="2864211"/>
    <lineage>
        <taxon>Bacteria</taxon>
        <taxon>Pseudomonadati</taxon>
        <taxon>Pseudomonadota</taxon>
        <taxon>Gammaproteobacteria</taxon>
        <taxon>Alteromonadales</taxon>
        <taxon>Shewanellaceae</taxon>
        <taxon>Shewanella</taxon>
    </lineage>
</organism>
<keyword evidence="1" id="KW-0472">Membrane</keyword>
<keyword evidence="3" id="KW-1185">Reference proteome</keyword>
<keyword evidence="1" id="KW-1133">Transmembrane helix</keyword>
<dbReference type="RefSeq" id="WP_342202356.1">
    <property type="nucleotide sequence ID" value="NZ_JBCATE010000006.1"/>
</dbReference>
<dbReference type="Proteomes" id="UP001576708">
    <property type="component" value="Unassembled WGS sequence"/>
</dbReference>
<feature type="transmembrane region" description="Helical" evidence="1">
    <location>
        <begin position="70"/>
        <end position="96"/>
    </location>
</feature>
<evidence type="ECO:0000313" key="3">
    <source>
        <dbReference type="Proteomes" id="UP001576708"/>
    </source>
</evidence>
<proteinExistence type="predicted"/>